<dbReference type="GO" id="GO:0016787">
    <property type="term" value="F:hydrolase activity"/>
    <property type="evidence" value="ECO:0007669"/>
    <property type="project" value="UniProtKB-KW"/>
</dbReference>
<gene>
    <name evidence="2" type="ORF">H8911_07990</name>
</gene>
<organism evidence="2 3">
    <name type="scientific">Holdemanella hominis</name>
    <dbReference type="NCBI Taxonomy" id="2764327"/>
    <lineage>
        <taxon>Bacteria</taxon>
        <taxon>Bacillati</taxon>
        <taxon>Bacillota</taxon>
        <taxon>Erysipelotrichia</taxon>
        <taxon>Erysipelotrichales</taxon>
        <taxon>Erysipelotrichaceae</taxon>
        <taxon>Holdemanella</taxon>
    </lineage>
</organism>
<name>A0ABR7KIY3_9FIRM</name>
<dbReference type="CDD" id="cd00229">
    <property type="entry name" value="SGNH_hydrolase"/>
    <property type="match status" value="1"/>
</dbReference>
<evidence type="ECO:0000313" key="3">
    <source>
        <dbReference type="Proteomes" id="UP000649075"/>
    </source>
</evidence>
<dbReference type="EMBL" id="JACRWH010000033">
    <property type="protein sequence ID" value="MBC6012674.1"/>
    <property type="molecule type" value="Genomic_DNA"/>
</dbReference>
<evidence type="ECO:0000313" key="2">
    <source>
        <dbReference type="EMBL" id="MBC6012674.1"/>
    </source>
</evidence>
<reference evidence="2 3" key="1">
    <citation type="submission" date="2020-08" db="EMBL/GenBank/DDBJ databases">
        <authorList>
            <person name="Liu C."/>
            <person name="Sun Q."/>
        </authorList>
    </citation>
    <scope>NUCLEOTIDE SEQUENCE [LARGE SCALE GENOMIC DNA]</scope>
    <source>
        <strain evidence="2 3">L34</strain>
    </source>
</reference>
<dbReference type="PROSITE" id="PS51257">
    <property type="entry name" value="PROKAR_LIPOPROTEIN"/>
    <property type="match status" value="1"/>
</dbReference>
<dbReference type="Proteomes" id="UP000649075">
    <property type="component" value="Unassembled WGS sequence"/>
</dbReference>
<comment type="caution">
    <text evidence="2">The sequence shown here is derived from an EMBL/GenBank/DDBJ whole genome shotgun (WGS) entry which is preliminary data.</text>
</comment>
<dbReference type="InterPro" id="IPR036514">
    <property type="entry name" value="SGNH_hydro_sf"/>
</dbReference>
<proteinExistence type="predicted"/>
<keyword evidence="3" id="KW-1185">Reference proteome</keyword>
<protein>
    <submittedName>
        <fullName evidence="2">SGNH/GDSL hydrolase family protein</fullName>
    </submittedName>
</protein>
<dbReference type="Pfam" id="PF13472">
    <property type="entry name" value="Lipase_GDSL_2"/>
    <property type="match status" value="1"/>
</dbReference>
<accession>A0ABR7KIY3</accession>
<dbReference type="InterPro" id="IPR013830">
    <property type="entry name" value="SGNH_hydro"/>
</dbReference>
<feature type="domain" description="SGNH hydrolase-type esterase" evidence="1">
    <location>
        <begin position="75"/>
        <end position="219"/>
    </location>
</feature>
<dbReference type="SUPFAM" id="SSF52266">
    <property type="entry name" value="SGNH hydrolase"/>
    <property type="match status" value="1"/>
</dbReference>
<evidence type="ECO:0000259" key="1">
    <source>
        <dbReference type="Pfam" id="PF13472"/>
    </source>
</evidence>
<dbReference type="RefSeq" id="WP_186999276.1">
    <property type="nucleotide sequence ID" value="NZ_JACRWH010000033.1"/>
</dbReference>
<keyword evidence="2" id="KW-0378">Hydrolase</keyword>
<sequence>MKKIGIIGLVACICLLTGCESHNEGVSYIKEQESLDTKELSKHLTDKRIEEKLTMVKDGTLDVFSMFEDYAIYGDSRVYGFASYGYLPWNRVFAAAGNTILNISDYSEALKEINPSNIYFSYGVNDMGLDLKTENGTYGDLYEEKVKGVLEICPNANIFINSIVCPTPSAVEEHSEWSKTDDYNSQLQEMCQRNGWNYVDISDITNHGEDKYYQQDGVHYIQNLYPVWAERMIGETIKVIG</sequence>
<dbReference type="Gene3D" id="3.40.50.1110">
    <property type="entry name" value="SGNH hydrolase"/>
    <property type="match status" value="1"/>
</dbReference>